<feature type="coiled-coil region" evidence="2">
    <location>
        <begin position="277"/>
        <end position="389"/>
    </location>
</feature>
<evidence type="ECO:0000256" key="3">
    <source>
        <dbReference type="SAM" id="MobiDB-lite"/>
    </source>
</evidence>
<dbReference type="PANTHER" id="PTHR32083">
    <property type="entry name" value="CILIA AND FLAGELLA-ASSOCIATED PROTEIN 58-RELATED"/>
    <property type="match status" value="1"/>
</dbReference>
<evidence type="ECO:0000259" key="4">
    <source>
        <dbReference type="Pfam" id="PF21771"/>
    </source>
</evidence>
<accession>A0A835Z214</accession>
<evidence type="ECO:0000256" key="2">
    <source>
        <dbReference type="SAM" id="Coils"/>
    </source>
</evidence>
<dbReference type="Pfam" id="PF21771">
    <property type="entry name" value="CFAP58_CC"/>
    <property type="match status" value="1"/>
</dbReference>
<feature type="compositionally biased region" description="Polar residues" evidence="3">
    <location>
        <begin position="847"/>
        <end position="858"/>
    </location>
</feature>
<dbReference type="AlphaFoldDB" id="A0A835Z214"/>
<evidence type="ECO:0000313" key="6">
    <source>
        <dbReference type="Proteomes" id="UP000664859"/>
    </source>
</evidence>
<dbReference type="InterPro" id="IPR049270">
    <property type="entry name" value="CFAP58_CC"/>
</dbReference>
<dbReference type="PANTHER" id="PTHR32083:SF0">
    <property type="entry name" value="CILIA AND FLAGELLA-ASSOCIATED PROTEIN 58"/>
    <property type="match status" value="1"/>
</dbReference>
<dbReference type="OrthoDB" id="264785at2759"/>
<feature type="coiled-coil region" evidence="2">
    <location>
        <begin position="81"/>
        <end position="206"/>
    </location>
</feature>
<keyword evidence="1 2" id="KW-0175">Coiled coil</keyword>
<dbReference type="Proteomes" id="UP000664859">
    <property type="component" value="Unassembled WGS sequence"/>
</dbReference>
<comment type="caution">
    <text evidence="5">The sequence shown here is derived from an EMBL/GenBank/DDBJ whole genome shotgun (WGS) entry which is preliminary data.</text>
</comment>
<feature type="coiled-coil region" evidence="2">
    <location>
        <begin position="497"/>
        <end position="587"/>
    </location>
</feature>
<feature type="coiled-coil region" evidence="2">
    <location>
        <begin position="732"/>
        <end position="792"/>
    </location>
</feature>
<keyword evidence="6" id="KW-1185">Reference proteome</keyword>
<reference evidence="5" key="1">
    <citation type="submission" date="2021-02" db="EMBL/GenBank/DDBJ databases">
        <title>First Annotated Genome of the Yellow-green Alga Tribonema minus.</title>
        <authorList>
            <person name="Mahan K.M."/>
        </authorList>
    </citation>
    <scope>NUCLEOTIDE SEQUENCE</scope>
    <source>
        <strain evidence="5">UTEX B ZZ1240</strain>
    </source>
</reference>
<dbReference type="EMBL" id="JAFCMP010000177">
    <property type="protein sequence ID" value="KAG5184192.1"/>
    <property type="molecule type" value="Genomic_DNA"/>
</dbReference>
<name>A0A835Z214_9STRA</name>
<protein>
    <recommendedName>
        <fullName evidence="4">Cilia- and flagella-associated protein 58 central coiled coil domain-containing protein</fullName>
    </recommendedName>
</protein>
<evidence type="ECO:0000313" key="5">
    <source>
        <dbReference type="EMBL" id="KAG5184192.1"/>
    </source>
</evidence>
<organism evidence="5 6">
    <name type="scientific">Tribonema minus</name>
    <dbReference type="NCBI Taxonomy" id="303371"/>
    <lineage>
        <taxon>Eukaryota</taxon>
        <taxon>Sar</taxon>
        <taxon>Stramenopiles</taxon>
        <taxon>Ochrophyta</taxon>
        <taxon>PX clade</taxon>
        <taxon>Xanthophyceae</taxon>
        <taxon>Tribonematales</taxon>
        <taxon>Tribonemataceae</taxon>
        <taxon>Tribonema</taxon>
    </lineage>
</organism>
<dbReference type="GO" id="GO:0005856">
    <property type="term" value="C:cytoskeleton"/>
    <property type="evidence" value="ECO:0007669"/>
    <property type="project" value="TreeGrafter"/>
</dbReference>
<feature type="region of interest" description="Disordered" evidence="3">
    <location>
        <begin position="831"/>
        <end position="865"/>
    </location>
</feature>
<gene>
    <name evidence="5" type="ORF">JKP88DRAFT_290085</name>
</gene>
<proteinExistence type="predicted"/>
<feature type="coiled-coil region" evidence="2">
    <location>
        <begin position="413"/>
        <end position="440"/>
    </location>
</feature>
<sequence>MSSFLDTTATMNLISEAFEQTNDKMDAYGHGVDVYRSEYREIYDAVVNSISGHSNAIVKTEQLSQTLASHREKLAALATYEEDAKLTRINQEQALQELQTQVEEMQQRGEQRRATAAAYRNEIEALKEELAKGSVWTEEQQEQRKELMSDITDLQHELELKQHDHLALASDVDRLLGMMEVEDSKVARLTEQVSEVEAQRTQLKEATWREQTRKVQQEEELHACQEAMRHGQLTNVERQAALRGETEAMAAMEKLLRDSKDSMEAYLAQYDALFRTIQHLSADLEKQLAANAELKQDNAHKLQVVQERQAQAAASRAEAEQLSRLRAAAVRKIESSEAERQDLEGTRDKIRAEIYRVSGGELRGARRQGEGLQRQLGDLQREKGILERKYTASDKASNLMADLTKITMFKSSVREKRSLIEQLVVERKRHEAEAEGHKARHSSRMEELKFQELQVSDLQRKILASTTKLKQQQNLYEAVRSDRNVYSKTLVATQDEIKEMRRRFKVMNHTIEQLKEEITLRDHALVKEHFRHHSADKEKEVLKNDVMKLRKQIASSGGIVSAQGAEISKLAQIIAEADEERQRQLKEHEAIVGERRVLHAQLTKRGAELTDLYSKIQLQTASLHQGEVLYQKLCTQVEGGDGLAAQVKSIERELAKGAQSAQDPDELRRVEGKLEAELLAEKHKVRALIDELEVPLNLHRWRRLESSDPERFEMLSHIQGLQGRVATTTEAIAAREAAIKEKEKLYEDLRAALARQPGAEVAAQLGTYQENLKDKVKQLKAMEGELSMYRQQVGLFKEEIDVANGEMRALNADWLARMEARWREQMMTGGAGGAAQQYGSAQQGSAETSTVGGSSTVAPSLGPWS</sequence>
<feature type="compositionally biased region" description="Low complexity" evidence="3">
    <location>
        <begin position="834"/>
        <end position="846"/>
    </location>
</feature>
<evidence type="ECO:0000256" key="1">
    <source>
        <dbReference type="ARBA" id="ARBA00023054"/>
    </source>
</evidence>
<feature type="domain" description="Cilia- and flagella-associated protein 58 central coiled coil" evidence="4">
    <location>
        <begin position="405"/>
        <end position="633"/>
    </location>
</feature>